<keyword evidence="9" id="KW-0325">Glycoprotein</keyword>
<dbReference type="GO" id="GO:0035869">
    <property type="term" value="C:ciliary transition zone"/>
    <property type="evidence" value="ECO:0007669"/>
    <property type="project" value="TreeGrafter"/>
</dbReference>
<dbReference type="GO" id="GO:0060271">
    <property type="term" value="P:cilium assembly"/>
    <property type="evidence" value="ECO:0007669"/>
    <property type="project" value="TreeGrafter"/>
</dbReference>
<evidence type="ECO:0000256" key="1">
    <source>
        <dbReference type="ARBA" id="ARBA00004272"/>
    </source>
</evidence>
<keyword evidence="7" id="KW-0969">Cilium</keyword>
<protein>
    <recommendedName>
        <fullName evidence="3">Transmembrane protein 231</fullName>
    </recommendedName>
</protein>
<dbReference type="Proteomes" id="UP001295684">
    <property type="component" value="Unassembled WGS sequence"/>
</dbReference>
<evidence type="ECO:0000256" key="11">
    <source>
        <dbReference type="ARBA" id="ARBA00024803"/>
    </source>
</evidence>
<evidence type="ECO:0000256" key="4">
    <source>
        <dbReference type="ARBA" id="ARBA00022475"/>
    </source>
</evidence>
<dbReference type="GO" id="GO:0032880">
    <property type="term" value="P:regulation of protein localization"/>
    <property type="evidence" value="ECO:0007669"/>
    <property type="project" value="TreeGrafter"/>
</dbReference>
<dbReference type="AlphaFoldDB" id="A0AAD2D2D5"/>
<comment type="function">
    <text evidence="11">Transmembrane component of the tectonic-like complex, a complex localized at the transition zone of primary cilia and acting as a barrier that prevents diffusion of transmembrane proteins between the cilia and plasma membranes. Required for ciliogenesis and sonic hedgehog/SHH signaling.</text>
</comment>
<evidence type="ECO:0000256" key="8">
    <source>
        <dbReference type="ARBA" id="ARBA00023136"/>
    </source>
</evidence>
<dbReference type="PANTHER" id="PTHR14605">
    <property type="entry name" value="CHST5 PROTEIN"/>
    <property type="match status" value="1"/>
</dbReference>
<evidence type="ECO:0000313" key="14">
    <source>
        <dbReference type="Proteomes" id="UP001295684"/>
    </source>
</evidence>
<evidence type="ECO:0000256" key="3">
    <source>
        <dbReference type="ARBA" id="ARBA00015087"/>
    </source>
</evidence>
<dbReference type="InterPro" id="IPR019306">
    <property type="entry name" value="TMEM231"/>
</dbReference>
<keyword evidence="4" id="KW-1003">Cell membrane</keyword>
<comment type="similarity">
    <text evidence="2">Belongs to the TMEM231 family.</text>
</comment>
<keyword evidence="5 12" id="KW-0812">Transmembrane</keyword>
<evidence type="ECO:0000256" key="2">
    <source>
        <dbReference type="ARBA" id="ARBA00009082"/>
    </source>
</evidence>
<evidence type="ECO:0000256" key="7">
    <source>
        <dbReference type="ARBA" id="ARBA00023069"/>
    </source>
</evidence>
<gene>
    <name evidence="13" type="ORF">ECRASSUSDP1_LOCUS18853</name>
</gene>
<dbReference type="Pfam" id="PF10149">
    <property type="entry name" value="TM231"/>
    <property type="match status" value="1"/>
</dbReference>
<name>A0AAD2D2D5_EUPCR</name>
<evidence type="ECO:0000256" key="10">
    <source>
        <dbReference type="ARBA" id="ARBA00023273"/>
    </source>
</evidence>
<keyword evidence="14" id="KW-1185">Reference proteome</keyword>
<keyword evidence="6 12" id="KW-1133">Transmembrane helix</keyword>
<evidence type="ECO:0000256" key="6">
    <source>
        <dbReference type="ARBA" id="ARBA00022989"/>
    </source>
</evidence>
<keyword evidence="8 12" id="KW-0472">Membrane</keyword>
<sequence>MVNVYIAHYPIHFKNRNCSAATLLCLVITVLLALLPLILAIATNNFIIREKVAYEQPDVKFTNEFIAEALIGTTVKQYSTVENINKEYSSLIQNPQLTVTPFDRNDDLKAETLTLEFEFFHLSTEQVKGLNLLFYLQYTLGGEINTQFKTLVYKSLTAPLDGGIQYAQMRGDLDLKQKNPVAEGTIKRELYNTTLEDDFNDYGIRGILDLYVSRNQTTEYTAEPIITSMPANAKTTSTKVKMIIDVPLIQPVWHYTSVIQVLKLAWIEFFALFIPIYFILYVWLYGFFVKSNVA</sequence>
<evidence type="ECO:0000256" key="12">
    <source>
        <dbReference type="SAM" id="Phobius"/>
    </source>
</evidence>
<evidence type="ECO:0000313" key="13">
    <source>
        <dbReference type="EMBL" id="CAI2377467.1"/>
    </source>
</evidence>
<feature type="transmembrane region" description="Helical" evidence="12">
    <location>
        <begin position="20"/>
        <end position="42"/>
    </location>
</feature>
<dbReference type="PANTHER" id="PTHR14605:SF1">
    <property type="entry name" value="TRANSMEMBRANE PROTEIN 231"/>
    <property type="match status" value="1"/>
</dbReference>
<comment type="subcellular location">
    <subcellularLocation>
        <location evidence="1">Cell projection</location>
        <location evidence="1">Cilium membrane</location>
        <topology evidence="1">Multi-pass membrane protein</topology>
    </subcellularLocation>
</comment>
<evidence type="ECO:0000256" key="5">
    <source>
        <dbReference type="ARBA" id="ARBA00022692"/>
    </source>
</evidence>
<evidence type="ECO:0000256" key="9">
    <source>
        <dbReference type="ARBA" id="ARBA00023180"/>
    </source>
</evidence>
<dbReference type="GO" id="GO:0060170">
    <property type="term" value="C:ciliary membrane"/>
    <property type="evidence" value="ECO:0007669"/>
    <property type="project" value="UniProtKB-SubCell"/>
</dbReference>
<keyword evidence="10" id="KW-0966">Cell projection</keyword>
<organism evidence="13 14">
    <name type="scientific">Euplotes crassus</name>
    <dbReference type="NCBI Taxonomy" id="5936"/>
    <lineage>
        <taxon>Eukaryota</taxon>
        <taxon>Sar</taxon>
        <taxon>Alveolata</taxon>
        <taxon>Ciliophora</taxon>
        <taxon>Intramacronucleata</taxon>
        <taxon>Spirotrichea</taxon>
        <taxon>Hypotrichia</taxon>
        <taxon>Euplotida</taxon>
        <taxon>Euplotidae</taxon>
        <taxon>Moneuplotes</taxon>
    </lineage>
</organism>
<feature type="transmembrane region" description="Helical" evidence="12">
    <location>
        <begin position="264"/>
        <end position="288"/>
    </location>
</feature>
<reference evidence="13" key="1">
    <citation type="submission" date="2023-07" db="EMBL/GenBank/DDBJ databases">
        <authorList>
            <consortium name="AG Swart"/>
            <person name="Singh M."/>
            <person name="Singh A."/>
            <person name="Seah K."/>
            <person name="Emmerich C."/>
        </authorList>
    </citation>
    <scope>NUCLEOTIDE SEQUENCE</scope>
    <source>
        <strain evidence="13">DP1</strain>
    </source>
</reference>
<dbReference type="EMBL" id="CAMPGE010019109">
    <property type="protein sequence ID" value="CAI2377467.1"/>
    <property type="molecule type" value="Genomic_DNA"/>
</dbReference>
<comment type="caution">
    <text evidence="13">The sequence shown here is derived from an EMBL/GenBank/DDBJ whole genome shotgun (WGS) entry which is preliminary data.</text>
</comment>
<accession>A0AAD2D2D5</accession>
<proteinExistence type="inferred from homology"/>